<keyword evidence="2" id="KW-0479">Metal-binding</keyword>
<evidence type="ECO:0000256" key="2">
    <source>
        <dbReference type="ARBA" id="ARBA00022723"/>
    </source>
</evidence>
<dbReference type="KEGG" id="bva:BVAF_346"/>
<dbReference type="Pfam" id="PF06071">
    <property type="entry name" value="YchF-GTPase_C"/>
    <property type="match status" value="1"/>
</dbReference>
<dbReference type="RefSeq" id="WP_013516665.1">
    <property type="nucleotide sequence ID" value="NC_014909.2"/>
</dbReference>
<dbReference type="InterPro" id="IPR013029">
    <property type="entry name" value="YchF_C"/>
</dbReference>
<dbReference type="InterPro" id="IPR012675">
    <property type="entry name" value="Beta-grasp_dom_sf"/>
</dbReference>
<dbReference type="SUPFAM" id="SSF81271">
    <property type="entry name" value="TGS-like"/>
    <property type="match status" value="1"/>
</dbReference>
<evidence type="ECO:0000256" key="1">
    <source>
        <dbReference type="ARBA" id="ARBA00001946"/>
    </source>
</evidence>
<dbReference type="Proteomes" id="UP000007464">
    <property type="component" value="Chromosome"/>
</dbReference>
<evidence type="ECO:0000256" key="3">
    <source>
        <dbReference type="ARBA" id="ARBA00022741"/>
    </source>
</evidence>
<organism evidence="7 8">
    <name type="scientific">Blochmanniella vafra (strain BVAF)</name>
    <dbReference type="NCBI Taxonomy" id="859654"/>
    <lineage>
        <taxon>Bacteria</taxon>
        <taxon>Pseudomonadati</taxon>
        <taxon>Pseudomonadota</taxon>
        <taxon>Gammaproteobacteria</taxon>
        <taxon>Enterobacterales</taxon>
        <taxon>Enterobacteriaceae</taxon>
        <taxon>ant endosymbionts</taxon>
        <taxon>Candidatus Blochmanniella</taxon>
    </lineage>
</organism>
<reference evidence="7 8" key="1">
    <citation type="journal article" date="2010" name="BMC Genomics">
        <title>Unprecedented loss of ammonia assimilation capability in a urease-encoding bacterial mutualist.</title>
        <authorList>
            <person name="Williams L.E."/>
            <person name="Wernegreen J.J."/>
        </authorList>
    </citation>
    <scope>NUCLEOTIDE SEQUENCE [LARGE SCALE GENOMIC DNA]</scope>
    <source>
        <strain evidence="7 8">BVAF</strain>
    </source>
</reference>
<dbReference type="EMBL" id="CP002189">
    <property type="protein sequence ID" value="ADV33740.1"/>
    <property type="molecule type" value="Genomic_DNA"/>
</dbReference>
<dbReference type="Gene3D" id="3.10.20.30">
    <property type="match status" value="1"/>
</dbReference>
<dbReference type="InterPro" id="IPR023192">
    <property type="entry name" value="TGS-like_dom_sf"/>
</dbReference>
<dbReference type="InterPro" id="IPR027417">
    <property type="entry name" value="P-loop_NTPase"/>
</dbReference>
<dbReference type="GO" id="GO:0046872">
    <property type="term" value="F:metal ion binding"/>
    <property type="evidence" value="ECO:0007669"/>
    <property type="project" value="UniProtKB-KW"/>
</dbReference>
<protein>
    <submittedName>
        <fullName evidence="7">GTP-dependent nucleic acid-binding protein engD</fullName>
    </submittedName>
</protein>
<keyword evidence="4" id="KW-0067">ATP-binding</keyword>
<dbReference type="PANTHER" id="PTHR23305:SF18">
    <property type="entry name" value="OBG-TYPE G DOMAIN-CONTAINING PROTEIN"/>
    <property type="match status" value="1"/>
</dbReference>
<evidence type="ECO:0000256" key="5">
    <source>
        <dbReference type="ARBA" id="ARBA00022842"/>
    </source>
</evidence>
<evidence type="ECO:0000313" key="8">
    <source>
        <dbReference type="Proteomes" id="UP000007464"/>
    </source>
</evidence>
<dbReference type="HOGENOM" id="CLU_018395_0_1_6"/>
<dbReference type="SUPFAM" id="SSF52540">
    <property type="entry name" value="P-loop containing nucleoside triphosphate hydrolases"/>
    <property type="match status" value="1"/>
</dbReference>
<dbReference type="InterPro" id="IPR031167">
    <property type="entry name" value="G_OBG"/>
</dbReference>
<dbReference type="Pfam" id="PF01926">
    <property type="entry name" value="MMR_HSR1"/>
    <property type="match status" value="1"/>
</dbReference>
<dbReference type="OrthoDB" id="9810373at2"/>
<dbReference type="AlphaFoldDB" id="E8Q6Z3"/>
<dbReference type="FunFam" id="1.10.150.300:FF:000001">
    <property type="entry name" value="Ribosome-binding ATPase YchF"/>
    <property type="match status" value="1"/>
</dbReference>
<accession>E8Q6Z3</accession>
<dbReference type="InterPro" id="IPR006073">
    <property type="entry name" value="GTP-bd"/>
</dbReference>
<gene>
    <name evidence="7" type="primary">engD</name>
    <name evidence="7" type="synonym">ychF</name>
    <name evidence="7" type="ordered locus">BVAF_346</name>
</gene>
<sequence>MKISCGIIGLPNVGKSTLFKVLTKIPVKIANFPFCTIQPNIAVVKIPEFRLYELNRIVHTHKIVHEIIEFTDVAGLIEGAAHGIGLGPNILNHVQFIKIFCHVIRCFDDDNICHIKNNIDPCRDINIINTELILFDIDKCEKYISFIKKNYKTQYTSINHDQQLYILKKCLDQLYEGILLRSIQWSLIEKQNIQKFNFLTFKPVIYIANINKQSESNIYLQQLQKLTSNQNYAPIVSYCLENSNTKLVLECKNTYSILFNSIIEHVISLLQLNTFFTVNSKMIRAWTCVKGDTAFNVSDKVHSDFKKGFIRVQVIKFSDFIENKGEIGGKKHGKVRNESKIYSVEDGDILKFLFRI</sequence>
<dbReference type="NCBIfam" id="TIGR00092">
    <property type="entry name" value="redox-regulated ATPase YchF"/>
    <property type="match status" value="1"/>
</dbReference>
<keyword evidence="5" id="KW-0460">Magnesium</keyword>
<comment type="cofactor">
    <cofactor evidence="1">
        <name>Mg(2+)</name>
        <dbReference type="ChEBI" id="CHEBI:18420"/>
    </cofactor>
</comment>
<dbReference type="GO" id="GO:0005524">
    <property type="term" value="F:ATP binding"/>
    <property type="evidence" value="ECO:0007669"/>
    <property type="project" value="UniProtKB-KW"/>
</dbReference>
<dbReference type="PIRSF" id="PIRSF006641">
    <property type="entry name" value="CHP00092"/>
    <property type="match status" value="1"/>
</dbReference>
<dbReference type="PRINTS" id="PR00326">
    <property type="entry name" value="GTP1OBG"/>
</dbReference>
<keyword evidence="3" id="KW-0547">Nucleotide-binding</keyword>
<dbReference type="InterPro" id="IPR004396">
    <property type="entry name" value="ATPase_YchF/OLA1"/>
</dbReference>
<feature type="domain" description="OBG-type G" evidence="6">
    <location>
        <begin position="3"/>
        <end position="257"/>
    </location>
</feature>
<keyword evidence="8" id="KW-1185">Reference proteome</keyword>
<dbReference type="FunFam" id="3.10.20.30:FF:000029">
    <property type="entry name" value="Obg-like ATPase 1"/>
    <property type="match status" value="1"/>
</dbReference>
<dbReference type="STRING" id="859654.BVAF_346"/>
<dbReference type="PANTHER" id="PTHR23305">
    <property type="entry name" value="OBG GTPASE FAMILY"/>
    <property type="match status" value="1"/>
</dbReference>
<dbReference type="Gene3D" id="3.40.50.300">
    <property type="entry name" value="P-loop containing nucleotide triphosphate hydrolases"/>
    <property type="match status" value="1"/>
</dbReference>
<name>E8Q6Z3_BLOVB</name>
<dbReference type="Gene3D" id="1.10.150.300">
    <property type="entry name" value="TGS-like domain"/>
    <property type="match status" value="1"/>
</dbReference>
<evidence type="ECO:0000259" key="6">
    <source>
        <dbReference type="PROSITE" id="PS51710"/>
    </source>
</evidence>
<dbReference type="PROSITE" id="PS51710">
    <property type="entry name" value="G_OBG"/>
    <property type="match status" value="1"/>
</dbReference>
<dbReference type="GO" id="GO:0005525">
    <property type="term" value="F:GTP binding"/>
    <property type="evidence" value="ECO:0007669"/>
    <property type="project" value="InterPro"/>
</dbReference>
<evidence type="ECO:0000313" key="7">
    <source>
        <dbReference type="EMBL" id="ADV33740.1"/>
    </source>
</evidence>
<dbReference type="InterPro" id="IPR012676">
    <property type="entry name" value="TGS-like"/>
</dbReference>
<evidence type="ECO:0000256" key="4">
    <source>
        <dbReference type="ARBA" id="ARBA00022840"/>
    </source>
</evidence>
<dbReference type="GO" id="GO:0005737">
    <property type="term" value="C:cytoplasm"/>
    <property type="evidence" value="ECO:0007669"/>
    <property type="project" value="TreeGrafter"/>
</dbReference>
<proteinExistence type="predicted"/>
<dbReference type="GO" id="GO:0016887">
    <property type="term" value="F:ATP hydrolysis activity"/>
    <property type="evidence" value="ECO:0007669"/>
    <property type="project" value="InterPro"/>
</dbReference>